<comment type="caution">
    <text evidence="2">The sequence shown here is derived from an EMBL/GenBank/DDBJ whole genome shotgun (WGS) entry which is preliminary data.</text>
</comment>
<dbReference type="AlphaFoldDB" id="A0A9P7G4Z8"/>
<reference evidence="2" key="1">
    <citation type="submission" date="2020-07" db="EMBL/GenBank/DDBJ databases">
        <authorList>
            <person name="Nieuwenhuis M."/>
            <person name="Van De Peppel L.J.J."/>
        </authorList>
    </citation>
    <scope>NUCLEOTIDE SEQUENCE</scope>
    <source>
        <strain evidence="2">AP01</strain>
        <tissue evidence="2">Mycelium</tissue>
    </source>
</reference>
<sequence length="132" mass="14701">MGHCTEASISYGFILKEVELRKLLAALGQKSEEDDLNAFKSLRGWTSLAKCDIAPYRFTGDAKRSNEAMDFPEACEGSEVPPWGNTQWQTPGQPQQSQQQQQPQQLQAPAPQPTWANFNQILQGFNAMGETL</sequence>
<gene>
    <name evidence="2" type="ORF">DXG03_001350</name>
</gene>
<feature type="compositionally biased region" description="Low complexity" evidence="1">
    <location>
        <begin position="87"/>
        <end position="109"/>
    </location>
</feature>
<protein>
    <submittedName>
        <fullName evidence="2">Uncharacterized protein</fullName>
    </submittedName>
</protein>
<evidence type="ECO:0000313" key="2">
    <source>
        <dbReference type="EMBL" id="KAG5643191.1"/>
    </source>
</evidence>
<name>A0A9P7G4Z8_9AGAR</name>
<evidence type="ECO:0000256" key="1">
    <source>
        <dbReference type="SAM" id="MobiDB-lite"/>
    </source>
</evidence>
<accession>A0A9P7G4Z8</accession>
<proteinExistence type="predicted"/>
<feature type="region of interest" description="Disordered" evidence="1">
    <location>
        <begin position="69"/>
        <end position="114"/>
    </location>
</feature>
<dbReference type="EMBL" id="JABCKV010000128">
    <property type="protein sequence ID" value="KAG5643191.1"/>
    <property type="molecule type" value="Genomic_DNA"/>
</dbReference>
<dbReference type="Proteomes" id="UP000775547">
    <property type="component" value="Unassembled WGS sequence"/>
</dbReference>
<keyword evidence="3" id="KW-1185">Reference proteome</keyword>
<organism evidence="2 3">
    <name type="scientific">Asterophora parasitica</name>
    <dbReference type="NCBI Taxonomy" id="117018"/>
    <lineage>
        <taxon>Eukaryota</taxon>
        <taxon>Fungi</taxon>
        <taxon>Dikarya</taxon>
        <taxon>Basidiomycota</taxon>
        <taxon>Agaricomycotina</taxon>
        <taxon>Agaricomycetes</taxon>
        <taxon>Agaricomycetidae</taxon>
        <taxon>Agaricales</taxon>
        <taxon>Tricholomatineae</taxon>
        <taxon>Lyophyllaceae</taxon>
        <taxon>Asterophora</taxon>
    </lineage>
</organism>
<evidence type="ECO:0000313" key="3">
    <source>
        <dbReference type="Proteomes" id="UP000775547"/>
    </source>
</evidence>
<reference evidence="2" key="2">
    <citation type="submission" date="2021-10" db="EMBL/GenBank/DDBJ databases">
        <title>Phylogenomics reveals ancestral predisposition of the termite-cultivated fungus Termitomyces towards a domesticated lifestyle.</title>
        <authorList>
            <person name="Auxier B."/>
            <person name="Grum-Grzhimaylo A."/>
            <person name="Cardenas M.E."/>
            <person name="Lodge J.D."/>
            <person name="Laessoe T."/>
            <person name="Pedersen O."/>
            <person name="Smith M.E."/>
            <person name="Kuyper T.W."/>
            <person name="Franco-Molano E.A."/>
            <person name="Baroni T.J."/>
            <person name="Aanen D.K."/>
        </authorList>
    </citation>
    <scope>NUCLEOTIDE SEQUENCE</scope>
    <source>
        <strain evidence="2">AP01</strain>
        <tissue evidence="2">Mycelium</tissue>
    </source>
</reference>